<name>A0AAQ3P149_VIGMU</name>
<organism evidence="3 4">
    <name type="scientific">Vigna mungo</name>
    <name type="common">Black gram</name>
    <name type="synonym">Phaseolus mungo</name>
    <dbReference type="NCBI Taxonomy" id="3915"/>
    <lineage>
        <taxon>Eukaryota</taxon>
        <taxon>Viridiplantae</taxon>
        <taxon>Streptophyta</taxon>
        <taxon>Embryophyta</taxon>
        <taxon>Tracheophyta</taxon>
        <taxon>Spermatophyta</taxon>
        <taxon>Magnoliopsida</taxon>
        <taxon>eudicotyledons</taxon>
        <taxon>Gunneridae</taxon>
        <taxon>Pentapetalae</taxon>
        <taxon>rosids</taxon>
        <taxon>fabids</taxon>
        <taxon>Fabales</taxon>
        <taxon>Fabaceae</taxon>
        <taxon>Papilionoideae</taxon>
        <taxon>50 kb inversion clade</taxon>
        <taxon>NPAAA clade</taxon>
        <taxon>indigoferoid/millettioid clade</taxon>
        <taxon>Phaseoleae</taxon>
        <taxon>Vigna</taxon>
    </lineage>
</organism>
<dbReference type="Gene3D" id="3.60.10.10">
    <property type="entry name" value="Endonuclease/exonuclease/phosphatase"/>
    <property type="match status" value="1"/>
</dbReference>
<dbReference type="SUPFAM" id="SSF56219">
    <property type="entry name" value="DNase I-like"/>
    <property type="match status" value="1"/>
</dbReference>
<proteinExistence type="predicted"/>
<feature type="domain" description="Endonuclease/exonuclease/phosphatase" evidence="2">
    <location>
        <begin position="40"/>
        <end position="84"/>
    </location>
</feature>
<accession>A0AAQ3P149</accession>
<dbReference type="Proteomes" id="UP001374535">
    <property type="component" value="Chromosome 2"/>
</dbReference>
<dbReference type="GO" id="GO:0003824">
    <property type="term" value="F:catalytic activity"/>
    <property type="evidence" value="ECO:0007669"/>
    <property type="project" value="InterPro"/>
</dbReference>
<dbReference type="EMBL" id="CP144699">
    <property type="protein sequence ID" value="WVZ19829.1"/>
    <property type="molecule type" value="Genomic_DNA"/>
</dbReference>
<gene>
    <name evidence="3" type="ORF">V8G54_007151</name>
</gene>
<reference evidence="3 4" key="1">
    <citation type="journal article" date="2023" name="Life. Sci Alliance">
        <title>Evolutionary insights into 3D genome organization and epigenetic landscape of Vigna mungo.</title>
        <authorList>
            <person name="Junaid A."/>
            <person name="Singh B."/>
            <person name="Bhatia S."/>
        </authorList>
    </citation>
    <scope>NUCLEOTIDE SEQUENCE [LARGE SCALE GENOMIC DNA]</scope>
    <source>
        <strain evidence="3">Urdbean</strain>
    </source>
</reference>
<feature type="region of interest" description="Disordered" evidence="1">
    <location>
        <begin position="1"/>
        <end position="34"/>
    </location>
</feature>
<evidence type="ECO:0000259" key="2">
    <source>
        <dbReference type="Pfam" id="PF03372"/>
    </source>
</evidence>
<keyword evidence="4" id="KW-1185">Reference proteome</keyword>
<dbReference type="InterPro" id="IPR005135">
    <property type="entry name" value="Endo/exonuclease/phosphatase"/>
</dbReference>
<protein>
    <recommendedName>
        <fullName evidence="2">Endonuclease/exonuclease/phosphatase domain-containing protein</fullName>
    </recommendedName>
</protein>
<dbReference type="InterPro" id="IPR036691">
    <property type="entry name" value="Endo/exonu/phosph_ase_sf"/>
</dbReference>
<evidence type="ECO:0000256" key="1">
    <source>
        <dbReference type="SAM" id="MobiDB-lite"/>
    </source>
</evidence>
<dbReference type="AlphaFoldDB" id="A0AAQ3P149"/>
<evidence type="ECO:0000313" key="4">
    <source>
        <dbReference type="Proteomes" id="UP001374535"/>
    </source>
</evidence>
<evidence type="ECO:0000313" key="3">
    <source>
        <dbReference type="EMBL" id="WVZ19829.1"/>
    </source>
</evidence>
<sequence>MKRFFKVVEKDSDGSAKKPRETENDAENEENKKKEPLKFMTWNANSFLLRVKNNWPDFTNLITTFDPDVIAIQEVRMPAAGAKGASKVPGEIKDDTSAAREEKKVSLCSFADCGQNMCCWNCQSIVCELEHLCNLMK</sequence>
<dbReference type="Pfam" id="PF03372">
    <property type="entry name" value="Exo_endo_phos"/>
    <property type="match status" value="1"/>
</dbReference>